<gene>
    <name evidence="1" type="ORF">SAMN05660750_03304</name>
</gene>
<accession>A0A1T5FKT0</accession>
<organism evidence="1 2">
    <name type="scientific">Bosea thiooxidans</name>
    <dbReference type="NCBI Taxonomy" id="53254"/>
    <lineage>
        <taxon>Bacteria</taxon>
        <taxon>Pseudomonadati</taxon>
        <taxon>Pseudomonadota</taxon>
        <taxon>Alphaproteobacteria</taxon>
        <taxon>Hyphomicrobiales</taxon>
        <taxon>Boseaceae</taxon>
        <taxon>Bosea</taxon>
    </lineage>
</organism>
<evidence type="ECO:0000313" key="2">
    <source>
        <dbReference type="Proteomes" id="UP000190130"/>
    </source>
</evidence>
<dbReference type="Proteomes" id="UP000190130">
    <property type="component" value="Unassembled WGS sequence"/>
</dbReference>
<evidence type="ECO:0000313" key="1">
    <source>
        <dbReference type="EMBL" id="SKB96698.1"/>
    </source>
</evidence>
<dbReference type="EMBL" id="FUYX01000009">
    <property type="protein sequence ID" value="SKB96698.1"/>
    <property type="molecule type" value="Genomic_DNA"/>
</dbReference>
<protein>
    <submittedName>
        <fullName evidence="1">Uncharacterized protein</fullName>
    </submittedName>
</protein>
<reference evidence="1 2" key="1">
    <citation type="submission" date="2017-02" db="EMBL/GenBank/DDBJ databases">
        <authorList>
            <person name="Peterson S.W."/>
        </authorList>
    </citation>
    <scope>NUCLEOTIDE SEQUENCE [LARGE SCALE GENOMIC DNA]</scope>
    <source>
        <strain evidence="1 2">DSM 9653</strain>
    </source>
</reference>
<name>A0A1T5FKT0_9HYPH</name>
<dbReference type="RefSeq" id="WP_176168638.1">
    <property type="nucleotide sequence ID" value="NZ_FUYX01000009.1"/>
</dbReference>
<proteinExistence type="predicted"/>
<dbReference type="AlphaFoldDB" id="A0A1T5FKT0"/>
<sequence>MQIATQAEYDAAIDRIQALTGAPEGSPEEKELLKLVLAVEIWETKHRIG</sequence>